<evidence type="ECO:0000256" key="2">
    <source>
        <dbReference type="ARBA" id="ARBA00005916"/>
    </source>
</evidence>
<dbReference type="SUPFAM" id="SSF51735">
    <property type="entry name" value="NAD(P)-binding Rossmann-fold domains"/>
    <property type="match status" value="1"/>
</dbReference>
<feature type="site" description="Important for activity" evidence="8">
    <location>
        <position position="101"/>
    </location>
</feature>
<evidence type="ECO:0000256" key="3">
    <source>
        <dbReference type="ARBA" id="ARBA00012970"/>
    </source>
</evidence>
<reference evidence="13 14" key="1">
    <citation type="submission" date="2024-08" db="EMBL/GenBank/DDBJ databases">
        <title>Sulfate-reducing bacteria isolated from formation water of the oil field in Kazakhstan and description of Pseudodesulfovibrio sp.</title>
        <authorList>
            <person name="Bidzhieva S.K."/>
            <person name="Tourova T.P."/>
            <person name="Grouzdev D.S."/>
            <person name="Beletsky A.V."/>
            <person name="Sokolova D.S."/>
            <person name="Samigullina S.R."/>
            <person name="Poltaraus A.B."/>
            <person name="Avtukh A.N."/>
            <person name="Tereshina V.M."/>
            <person name="Zhaparov N.S."/>
            <person name="Mardanov A.V."/>
            <person name="Nazina T.N."/>
        </authorList>
    </citation>
    <scope>NUCLEOTIDE SEQUENCE [LARGE SCALE GENOMIC DNA]</scope>
    <source>
        <strain evidence="13 14">9FUS</strain>
    </source>
</reference>
<dbReference type="InterPro" id="IPR015895">
    <property type="entry name" value="4pyrrol_synth_GluRdtase_N"/>
</dbReference>
<evidence type="ECO:0000256" key="6">
    <source>
        <dbReference type="ARBA" id="ARBA00023244"/>
    </source>
</evidence>
<dbReference type="PANTHER" id="PTHR43013">
    <property type="entry name" value="GLUTAMYL-TRNA REDUCTASE"/>
    <property type="match status" value="1"/>
</dbReference>
<comment type="caution">
    <text evidence="13">The sequence shown here is derived from an EMBL/GenBank/DDBJ whole genome shotgun (WGS) entry which is preliminary data.</text>
</comment>
<dbReference type="Pfam" id="PF01488">
    <property type="entry name" value="Shikimate_DH"/>
    <property type="match status" value="1"/>
</dbReference>
<organism evidence="13 14">
    <name type="scientific">Pseudodesulfovibrio karagichevae</name>
    <dbReference type="NCBI Taxonomy" id="3239305"/>
    <lineage>
        <taxon>Bacteria</taxon>
        <taxon>Pseudomonadati</taxon>
        <taxon>Thermodesulfobacteriota</taxon>
        <taxon>Desulfovibrionia</taxon>
        <taxon>Desulfovibrionales</taxon>
        <taxon>Desulfovibrionaceae</taxon>
    </lineage>
</organism>
<feature type="binding site" evidence="8">
    <location>
        <position position="111"/>
    </location>
    <ligand>
        <name>substrate</name>
    </ligand>
</feature>
<dbReference type="InterPro" id="IPR015896">
    <property type="entry name" value="4pyrrol_synth_GluRdtase_dimer"/>
</dbReference>
<evidence type="ECO:0000256" key="1">
    <source>
        <dbReference type="ARBA" id="ARBA00005059"/>
    </source>
</evidence>
<evidence type="ECO:0000256" key="4">
    <source>
        <dbReference type="ARBA" id="ARBA00022857"/>
    </source>
</evidence>
<comment type="domain">
    <text evidence="8">Possesses an unusual extended V-shaped dimeric structure with each monomer consisting of three distinct domains arranged along a curved 'spinal' alpha-helix. The N-terminal catalytic domain specifically recognizes the glutamate moiety of the substrate. The second domain is the NADPH-binding domain, and the third C-terminal domain is responsible for dimerization.</text>
</comment>
<keyword evidence="4 8" id="KW-0521">NADP</keyword>
<dbReference type="GO" id="GO:0008883">
    <property type="term" value="F:glutamyl-tRNA reductase activity"/>
    <property type="evidence" value="ECO:0007669"/>
    <property type="project" value="UniProtKB-EC"/>
</dbReference>
<evidence type="ECO:0000256" key="7">
    <source>
        <dbReference type="ARBA" id="ARBA00047464"/>
    </source>
</evidence>
<evidence type="ECO:0000256" key="9">
    <source>
        <dbReference type="RuleBase" id="RU000584"/>
    </source>
</evidence>
<dbReference type="NCBIfam" id="TIGR01035">
    <property type="entry name" value="hemA"/>
    <property type="match status" value="1"/>
</dbReference>
<dbReference type="Pfam" id="PF05201">
    <property type="entry name" value="GlutR_N"/>
    <property type="match status" value="1"/>
</dbReference>
<dbReference type="PROSITE" id="PS00747">
    <property type="entry name" value="GLUTR"/>
    <property type="match status" value="1"/>
</dbReference>
<evidence type="ECO:0000256" key="8">
    <source>
        <dbReference type="HAMAP-Rule" id="MF_00087"/>
    </source>
</evidence>
<dbReference type="InterPro" id="IPR006151">
    <property type="entry name" value="Shikm_DH/Glu-tRNA_Rdtase"/>
</dbReference>
<evidence type="ECO:0000259" key="11">
    <source>
        <dbReference type="Pfam" id="PF01488"/>
    </source>
</evidence>
<feature type="binding site" evidence="8">
    <location>
        <begin position="191"/>
        <end position="196"/>
    </location>
    <ligand>
        <name>NADP(+)</name>
        <dbReference type="ChEBI" id="CHEBI:58349"/>
    </ligand>
</feature>
<name>A0ABV4K1M6_9BACT</name>
<evidence type="ECO:0000259" key="10">
    <source>
        <dbReference type="Pfam" id="PF00745"/>
    </source>
</evidence>
<dbReference type="RefSeq" id="WP_371385219.1">
    <property type="nucleotide sequence ID" value="NZ_JBGLYH010000004.1"/>
</dbReference>
<evidence type="ECO:0000259" key="12">
    <source>
        <dbReference type="Pfam" id="PF05201"/>
    </source>
</evidence>
<evidence type="ECO:0000313" key="13">
    <source>
        <dbReference type="EMBL" id="MEZ7195672.1"/>
    </source>
</evidence>
<dbReference type="InterPro" id="IPR036291">
    <property type="entry name" value="NAD(P)-bd_dom_sf"/>
</dbReference>
<dbReference type="SUPFAM" id="SSF69742">
    <property type="entry name" value="Glutamyl tRNA-reductase catalytic, N-terminal domain"/>
    <property type="match status" value="1"/>
</dbReference>
<dbReference type="SUPFAM" id="SSF69075">
    <property type="entry name" value="Glutamyl tRNA-reductase dimerization domain"/>
    <property type="match status" value="1"/>
</dbReference>
<gene>
    <name evidence="8 13" type="primary">hemA</name>
    <name evidence="13" type="ORF">AB6M95_02845</name>
</gene>
<dbReference type="Gene3D" id="3.30.460.30">
    <property type="entry name" value="Glutamyl-tRNA reductase, N-terminal domain"/>
    <property type="match status" value="1"/>
</dbReference>
<feature type="binding site" evidence="8">
    <location>
        <begin position="116"/>
        <end position="118"/>
    </location>
    <ligand>
        <name>substrate</name>
    </ligand>
</feature>
<dbReference type="InterPro" id="IPR036343">
    <property type="entry name" value="GluRdtase_N_sf"/>
</dbReference>
<keyword evidence="6 8" id="KW-0627">Porphyrin biosynthesis</keyword>
<dbReference type="PANTHER" id="PTHR43013:SF1">
    <property type="entry name" value="GLUTAMYL-TRNA REDUCTASE"/>
    <property type="match status" value="1"/>
</dbReference>
<protein>
    <recommendedName>
        <fullName evidence="3 8">Glutamyl-tRNA reductase</fullName>
        <shortName evidence="8">GluTR</shortName>
        <ecNumber evidence="3 8">1.2.1.70</ecNumber>
    </recommendedName>
</protein>
<keyword evidence="5 8" id="KW-0560">Oxidoreductase</keyword>
<dbReference type="EC" id="1.2.1.70" evidence="3 8"/>
<feature type="domain" description="Tetrapyrrole biosynthesis glutamyl-tRNA reductase dimerisation" evidence="10">
    <location>
        <begin position="322"/>
        <end position="422"/>
    </location>
</feature>
<comment type="subunit">
    <text evidence="8">Homodimer.</text>
</comment>
<dbReference type="Pfam" id="PF00745">
    <property type="entry name" value="GlutR_dimer"/>
    <property type="match status" value="1"/>
</dbReference>
<dbReference type="CDD" id="cd05213">
    <property type="entry name" value="NAD_bind_Glutamyl_tRNA_reduct"/>
    <property type="match status" value="1"/>
</dbReference>
<feature type="binding site" evidence="8">
    <location>
        <position position="122"/>
    </location>
    <ligand>
        <name>substrate</name>
    </ligand>
</feature>
<comment type="function">
    <text evidence="8">Catalyzes the NADPH-dependent reduction of glutamyl-tRNA(Glu) to glutamate 1-semialdehyde (GSA).</text>
</comment>
<comment type="similarity">
    <text evidence="2 8 9">Belongs to the glutamyl-tRNA reductase family.</text>
</comment>
<comment type="miscellaneous">
    <text evidence="8">During catalysis, the active site Cys acts as a nucleophile attacking the alpha-carbonyl group of tRNA-bound glutamate with the formation of a thioester intermediate between enzyme and glutamate, and the concomitant release of tRNA(Glu). The thioester intermediate is finally reduced by direct hydride transfer from NADPH, to form the product GSA.</text>
</comment>
<proteinExistence type="inferred from homology"/>
<dbReference type="InterPro" id="IPR018214">
    <property type="entry name" value="GluRdtase_CS"/>
</dbReference>
<dbReference type="InterPro" id="IPR000343">
    <property type="entry name" value="4pyrrol_synth_GluRdtase"/>
</dbReference>
<comment type="pathway">
    <text evidence="1 8 9">Porphyrin-containing compound metabolism; protoporphyrin-IX biosynthesis; 5-aminolevulinate from L-glutamyl-tRNA(Glu): step 1/2.</text>
</comment>
<evidence type="ECO:0000313" key="14">
    <source>
        <dbReference type="Proteomes" id="UP001568698"/>
    </source>
</evidence>
<feature type="binding site" evidence="8">
    <location>
        <begin position="49"/>
        <end position="52"/>
    </location>
    <ligand>
        <name>substrate</name>
    </ligand>
</feature>
<dbReference type="Proteomes" id="UP001568698">
    <property type="component" value="Unassembled WGS sequence"/>
</dbReference>
<evidence type="ECO:0000256" key="5">
    <source>
        <dbReference type="ARBA" id="ARBA00023002"/>
    </source>
</evidence>
<dbReference type="EMBL" id="JBGLYH010000004">
    <property type="protein sequence ID" value="MEZ7195672.1"/>
    <property type="molecule type" value="Genomic_DNA"/>
</dbReference>
<keyword evidence="14" id="KW-1185">Reference proteome</keyword>
<feature type="domain" description="Glutamyl-tRNA reductase N-terminal" evidence="12">
    <location>
        <begin position="8"/>
        <end position="158"/>
    </location>
</feature>
<dbReference type="PIRSF" id="PIRSF000445">
    <property type="entry name" value="4pyrrol_synth_GluRdtase"/>
    <property type="match status" value="1"/>
</dbReference>
<sequence length="456" mass="50604">MNKQIILIGLNHRTAGVEVREKFALTDVENFEQGLMAHCPVLECMALSTCNRVEIVAVARKVPARECMDAIVGYWAEACNGSPELLVENLYQYADLDAVRHLFTVASSLDSMVMGEPQILGQLKDAYRSAVDKGTAKTIVNRLLHKSFSVAKRIRTETAIASSAVSISYAAVELARKIFGDLKPTRAMLVGAGEMAELAAMHLLRNGVKEIIIANRTLSRAKDLAESLGGEPIQIEAMPDRLHEVDIVISSTGSPVAVIKAKDVKAVLRKRKNKPMFFIDIAVPRDIDPDVNTLDNVYLYDIDDLKEVVDENMAQRQGEATKARAVVDLETETFGNWLNSLNIQPTIVDLVGKSEDVAMRELAKTLKKIGPVNDGTRNALERLVLSIAHKSLHEPICFLKRRTQEEGSAERFIDLARRMFNLDDESVPEDAHLDRKTATCAPEDIEQYIEISKKEQ</sequence>
<feature type="domain" description="Quinate/shikimate 5-dehydrogenase/glutamyl-tRNA reductase" evidence="11">
    <location>
        <begin position="173"/>
        <end position="308"/>
    </location>
</feature>
<accession>A0ABV4K1M6</accession>
<dbReference type="InterPro" id="IPR036453">
    <property type="entry name" value="GluRdtase_dimer_dom_sf"/>
</dbReference>
<feature type="active site" description="Nucleophile" evidence="8">
    <location>
        <position position="50"/>
    </location>
</feature>
<dbReference type="Gene3D" id="3.40.50.720">
    <property type="entry name" value="NAD(P)-binding Rossmann-like Domain"/>
    <property type="match status" value="1"/>
</dbReference>
<dbReference type="HAMAP" id="MF_00087">
    <property type="entry name" value="Glu_tRNA_reductase"/>
    <property type="match status" value="1"/>
</dbReference>
<comment type="catalytic activity">
    <reaction evidence="7 8 9">
        <text>(S)-4-amino-5-oxopentanoate + tRNA(Glu) + NADP(+) = L-glutamyl-tRNA(Glu) + NADPH + H(+)</text>
        <dbReference type="Rhea" id="RHEA:12344"/>
        <dbReference type="Rhea" id="RHEA-COMP:9663"/>
        <dbReference type="Rhea" id="RHEA-COMP:9680"/>
        <dbReference type="ChEBI" id="CHEBI:15378"/>
        <dbReference type="ChEBI" id="CHEBI:57501"/>
        <dbReference type="ChEBI" id="CHEBI:57783"/>
        <dbReference type="ChEBI" id="CHEBI:58349"/>
        <dbReference type="ChEBI" id="CHEBI:78442"/>
        <dbReference type="ChEBI" id="CHEBI:78520"/>
        <dbReference type="EC" id="1.2.1.70"/>
    </reaction>
</comment>